<accession>A0ABZ2TD07</accession>
<evidence type="ECO:0000256" key="1">
    <source>
        <dbReference type="SAM" id="MobiDB-lite"/>
    </source>
</evidence>
<feature type="region of interest" description="Disordered" evidence="1">
    <location>
        <begin position="1"/>
        <end position="44"/>
    </location>
</feature>
<organism evidence="2 3">
    <name type="scientific">Roseovarius rhodophyticola</name>
    <dbReference type="NCBI Taxonomy" id="3080827"/>
    <lineage>
        <taxon>Bacteria</taxon>
        <taxon>Pseudomonadati</taxon>
        <taxon>Pseudomonadota</taxon>
        <taxon>Alphaproteobacteria</taxon>
        <taxon>Rhodobacterales</taxon>
        <taxon>Roseobacteraceae</taxon>
        <taxon>Roseovarius</taxon>
    </lineage>
</organism>
<dbReference type="EMBL" id="CP146606">
    <property type="protein sequence ID" value="WYK17124.1"/>
    <property type="molecule type" value="Genomic_DNA"/>
</dbReference>
<evidence type="ECO:0000313" key="3">
    <source>
        <dbReference type="Proteomes" id="UP001281305"/>
    </source>
</evidence>
<protein>
    <submittedName>
        <fullName evidence="2">Uncharacterized protein</fullName>
    </submittedName>
</protein>
<reference evidence="2 3" key="1">
    <citation type="submission" date="2024-02" db="EMBL/GenBank/DDBJ databases">
        <title>Roseovarius strain W115 nov., isolated from a marine algae.</title>
        <authorList>
            <person name="Lee M.W."/>
            <person name="Lee J.K."/>
            <person name="Kim J.M."/>
            <person name="Choi D.G."/>
            <person name="Baek J.H."/>
            <person name="Bayburt H."/>
            <person name="Jung J.J."/>
            <person name="Han D.M."/>
            <person name="Jeon C.O."/>
        </authorList>
    </citation>
    <scope>NUCLEOTIDE SEQUENCE [LARGE SCALE GENOMIC DNA]</scope>
    <source>
        <strain evidence="2 3">W115</strain>
    </source>
</reference>
<sequence>MTRSSAQGRTDAGHDLFKGTTKKRKAKASKKDTQPPIQVGEHGRYQIKSGLLAGKFVARAFSKPPTKARGMIAEATGETEEAAITALHSAIDAREVRRNEDRRTDPRTGTLVPSTDEYVEAFNSVNLTRPQRAMLMALSLAEEDGLAEEKVADAGSYKSPNSAKKFWQARVV</sequence>
<evidence type="ECO:0000313" key="2">
    <source>
        <dbReference type="EMBL" id="WYK17124.1"/>
    </source>
</evidence>
<proteinExistence type="predicted"/>
<dbReference type="RefSeq" id="WP_339106638.1">
    <property type="nucleotide sequence ID" value="NZ_CP146606.1"/>
</dbReference>
<keyword evidence="3" id="KW-1185">Reference proteome</keyword>
<gene>
    <name evidence="2" type="ORF">RZS32_011910</name>
</gene>
<name>A0ABZ2TD07_9RHOB</name>
<dbReference type="Proteomes" id="UP001281305">
    <property type="component" value="Chromosome"/>
</dbReference>